<comment type="pathway">
    <text evidence="1 11">Cofactor biosynthesis; NAD(+) biosynthesis; NAD(+) from deamido-NAD(+) (L-Gln route): step 1/1.</text>
</comment>
<evidence type="ECO:0000256" key="4">
    <source>
        <dbReference type="ARBA" id="ARBA00017309"/>
    </source>
</evidence>
<dbReference type="Gene3D" id="3.40.50.620">
    <property type="entry name" value="HUPs"/>
    <property type="match status" value="1"/>
</dbReference>
<dbReference type="SUPFAM" id="SSF52402">
    <property type="entry name" value="Adenine nucleotide alpha hydrolases-like"/>
    <property type="match status" value="1"/>
</dbReference>
<evidence type="ECO:0000259" key="12">
    <source>
        <dbReference type="PROSITE" id="PS50263"/>
    </source>
</evidence>
<evidence type="ECO:0000313" key="13">
    <source>
        <dbReference type="EMBL" id="KAK4886681.1"/>
    </source>
</evidence>
<dbReference type="InterPro" id="IPR014445">
    <property type="entry name" value="Gln-dep_NAD_synthase"/>
</dbReference>
<sequence length="780" mass="88154">MAANNGSADTFETFQRSLQQVEGATMVTENDSLAHVMMQMIEENRRRYKMPANLIIQITTLQNQSRSKETALLTKNIGTYDVKMRRKATIACATLNQWALDFEGNRDRILESILEAKELGAKFRTGPELEICGHSCEDHFYESDTFLHSWEVLLDLLISPICTDMLIDVGMPVMHKNVAYNCRVVFLNQNIILIRPKLCVCDEGNNRESRWFSEWKKRRQTEDYYLPGIVSAVSGQTIVPIGDAVISTKDTCIGFEICEELWNPQSSHIAMCANGVEIICNGSGSYTELRKTPIIDNLIRSTTFKCGGCYVFSNLRGCDGQRIYFNGASSISLNGDIINRTKQFSIQEVEVIASTIDLDDICTYRNKLRLLSNFAAASPNYPRISIEFYVTTAYETGLAVSVPITVKYLTPEEEIEQGPACWLWDYLRRSEHGGFFLPLSGGADSSATALIVYSMCNMVIVAIQKGDTKVLSDVRKIVGDDEYVPLQTTELCNRLFVTCYLSTENSSEETKNRAFALATQIGSYHMAVSIDNAVSTVLEIFRKVTGVCPKFISRGGCSRQNLSLQNIQARLRMVFSYLFAELILWVRCRPGRLLVVGSLNVDEALSGYMTKYDCSSADINPIGGISKTDLKSFLKHFKNKFNIEIIGDILNAQPTAELDPLVDGKIQQTDEEDMGMSYSELSVFGKLRKENSCGPYSMYCKLIQTWANQCSPKEVAEKVKHFFRCYAINRHNMVVLTPSYHTARYNPDDNRFDHRPFLYRSNWCWQFKAIDKQVELQSGQ</sequence>
<evidence type="ECO:0000313" key="14">
    <source>
        <dbReference type="Proteomes" id="UP001353858"/>
    </source>
</evidence>
<evidence type="ECO:0000256" key="6">
    <source>
        <dbReference type="ARBA" id="ARBA00022741"/>
    </source>
</evidence>
<dbReference type="InterPro" id="IPR003010">
    <property type="entry name" value="C-N_Hydrolase"/>
</dbReference>
<evidence type="ECO:0000256" key="9">
    <source>
        <dbReference type="ARBA" id="ARBA00030681"/>
    </source>
</evidence>
<dbReference type="HAMAP" id="MF_02090">
    <property type="entry name" value="NadE_glutamine_dep"/>
    <property type="match status" value="1"/>
</dbReference>
<dbReference type="Gene3D" id="3.60.110.10">
    <property type="entry name" value="Carbon-nitrogen hydrolase"/>
    <property type="match status" value="1"/>
</dbReference>
<dbReference type="CDD" id="cd07570">
    <property type="entry name" value="GAT_Gln-NAD-synth"/>
    <property type="match status" value="1"/>
</dbReference>
<protein>
    <recommendedName>
        <fullName evidence="4 11">Glutamine-dependent NAD(+) synthetase</fullName>
        <ecNumber evidence="3 11">6.3.5.1</ecNumber>
    </recommendedName>
    <alternativeName>
        <fullName evidence="9 11">NAD(+) synthase [glutamine-hydrolyzing]</fullName>
    </alternativeName>
</protein>
<proteinExistence type="inferred from homology"/>
<dbReference type="NCBIfam" id="TIGR00552">
    <property type="entry name" value="nadE"/>
    <property type="match status" value="1"/>
</dbReference>
<dbReference type="PIRSF" id="PIRSF006630">
    <property type="entry name" value="NADS_GAT"/>
    <property type="match status" value="1"/>
</dbReference>
<evidence type="ECO:0000256" key="2">
    <source>
        <dbReference type="ARBA" id="ARBA00007145"/>
    </source>
</evidence>
<dbReference type="InterPro" id="IPR014729">
    <property type="entry name" value="Rossmann-like_a/b/a_fold"/>
</dbReference>
<organism evidence="13 14">
    <name type="scientific">Aquatica leii</name>
    <dbReference type="NCBI Taxonomy" id="1421715"/>
    <lineage>
        <taxon>Eukaryota</taxon>
        <taxon>Metazoa</taxon>
        <taxon>Ecdysozoa</taxon>
        <taxon>Arthropoda</taxon>
        <taxon>Hexapoda</taxon>
        <taxon>Insecta</taxon>
        <taxon>Pterygota</taxon>
        <taxon>Neoptera</taxon>
        <taxon>Endopterygota</taxon>
        <taxon>Coleoptera</taxon>
        <taxon>Polyphaga</taxon>
        <taxon>Elateriformia</taxon>
        <taxon>Elateroidea</taxon>
        <taxon>Lampyridae</taxon>
        <taxon>Luciolinae</taxon>
        <taxon>Aquatica</taxon>
    </lineage>
</organism>
<feature type="domain" description="CN hydrolase" evidence="12">
    <location>
        <begin position="88"/>
        <end position="358"/>
    </location>
</feature>
<dbReference type="InterPro" id="IPR036526">
    <property type="entry name" value="C-N_Hydrolase_sf"/>
</dbReference>
<dbReference type="PROSITE" id="PS50263">
    <property type="entry name" value="CN_HYDROLASE"/>
    <property type="match status" value="1"/>
</dbReference>
<keyword evidence="8 11" id="KW-0520">NAD</keyword>
<evidence type="ECO:0000256" key="7">
    <source>
        <dbReference type="ARBA" id="ARBA00022840"/>
    </source>
</evidence>
<dbReference type="InterPro" id="IPR003694">
    <property type="entry name" value="NAD_synthase"/>
</dbReference>
<dbReference type="FunFam" id="3.40.50.620:FF:000036">
    <property type="entry name" value="Glutamine-dependent NAD(+) synthetase"/>
    <property type="match status" value="1"/>
</dbReference>
<dbReference type="CDD" id="cd00553">
    <property type="entry name" value="NAD_synthase"/>
    <property type="match status" value="1"/>
</dbReference>
<dbReference type="InterPro" id="IPR022310">
    <property type="entry name" value="NAD/GMP_synthase"/>
</dbReference>
<comment type="catalytic activity">
    <reaction evidence="10 11">
        <text>deamido-NAD(+) + L-glutamine + ATP + H2O = L-glutamate + AMP + diphosphate + NAD(+) + H(+)</text>
        <dbReference type="Rhea" id="RHEA:24384"/>
        <dbReference type="ChEBI" id="CHEBI:15377"/>
        <dbReference type="ChEBI" id="CHEBI:15378"/>
        <dbReference type="ChEBI" id="CHEBI:29985"/>
        <dbReference type="ChEBI" id="CHEBI:30616"/>
        <dbReference type="ChEBI" id="CHEBI:33019"/>
        <dbReference type="ChEBI" id="CHEBI:57540"/>
        <dbReference type="ChEBI" id="CHEBI:58359"/>
        <dbReference type="ChEBI" id="CHEBI:58437"/>
        <dbReference type="ChEBI" id="CHEBI:456215"/>
        <dbReference type="EC" id="6.3.5.1"/>
    </reaction>
</comment>
<dbReference type="GO" id="GO:0005737">
    <property type="term" value="C:cytoplasm"/>
    <property type="evidence" value="ECO:0007669"/>
    <property type="project" value="InterPro"/>
</dbReference>
<dbReference type="GO" id="GO:0003952">
    <property type="term" value="F:NAD+ synthase (glutamine-hydrolyzing) activity"/>
    <property type="evidence" value="ECO:0007669"/>
    <property type="project" value="UniProtKB-UniRule"/>
</dbReference>
<keyword evidence="6 11" id="KW-0547">Nucleotide-binding</keyword>
<keyword evidence="7 11" id="KW-0067">ATP-binding</keyword>
<dbReference type="EC" id="6.3.5.1" evidence="3 11"/>
<dbReference type="GO" id="GO:0009435">
    <property type="term" value="P:NAD+ biosynthetic process"/>
    <property type="evidence" value="ECO:0007669"/>
    <property type="project" value="UniProtKB-UniRule"/>
</dbReference>
<evidence type="ECO:0000256" key="5">
    <source>
        <dbReference type="ARBA" id="ARBA00022598"/>
    </source>
</evidence>
<evidence type="ECO:0000256" key="1">
    <source>
        <dbReference type="ARBA" id="ARBA00005188"/>
    </source>
</evidence>
<reference evidence="14" key="1">
    <citation type="submission" date="2023-01" db="EMBL/GenBank/DDBJ databases">
        <title>Key to firefly adult light organ development and bioluminescence: homeobox transcription factors regulate luciferase expression and transportation to peroxisome.</title>
        <authorList>
            <person name="Fu X."/>
        </authorList>
    </citation>
    <scope>NUCLEOTIDE SEQUENCE [LARGE SCALE GENOMIC DNA]</scope>
</reference>
<dbReference type="GO" id="GO:0004359">
    <property type="term" value="F:glutaminase activity"/>
    <property type="evidence" value="ECO:0007669"/>
    <property type="project" value="InterPro"/>
</dbReference>
<dbReference type="Proteomes" id="UP001353858">
    <property type="component" value="Unassembled WGS sequence"/>
</dbReference>
<dbReference type="Pfam" id="PF02540">
    <property type="entry name" value="NAD_synthase"/>
    <property type="match status" value="1"/>
</dbReference>
<dbReference type="FunFam" id="3.60.110.10:FF:000003">
    <property type="entry name" value="Glutamine-dependent NAD(+) synthetase"/>
    <property type="match status" value="1"/>
</dbReference>
<evidence type="ECO:0000256" key="11">
    <source>
        <dbReference type="PIRNR" id="PIRNR006630"/>
    </source>
</evidence>
<name>A0AAN7SDM1_9COLE</name>
<comment type="similarity">
    <text evidence="2 11">In the C-terminal section; belongs to the NAD synthetase family.</text>
</comment>
<accession>A0AAN7SDM1</accession>
<keyword evidence="14" id="KW-1185">Reference proteome</keyword>
<evidence type="ECO:0000256" key="10">
    <source>
        <dbReference type="ARBA" id="ARBA00052340"/>
    </source>
</evidence>
<comment type="caution">
    <text evidence="13">The sequence shown here is derived from an EMBL/GenBank/DDBJ whole genome shotgun (WGS) entry which is preliminary data.</text>
</comment>
<gene>
    <name evidence="13" type="ORF">RN001_002952</name>
</gene>
<dbReference type="PANTHER" id="PTHR23090">
    <property type="entry name" value="NH 3 /GLUTAMINE-DEPENDENT NAD + SYNTHETASE"/>
    <property type="match status" value="1"/>
</dbReference>
<dbReference type="PANTHER" id="PTHR23090:SF9">
    <property type="entry name" value="GLUTAMINE-DEPENDENT NAD(+) SYNTHETASE"/>
    <property type="match status" value="1"/>
</dbReference>
<dbReference type="AlphaFoldDB" id="A0AAN7SDM1"/>
<keyword evidence="5 11" id="KW-0436">Ligase</keyword>
<dbReference type="SUPFAM" id="SSF56317">
    <property type="entry name" value="Carbon-nitrogen hydrolase"/>
    <property type="match status" value="1"/>
</dbReference>
<dbReference type="Pfam" id="PF00795">
    <property type="entry name" value="CN_hydrolase"/>
    <property type="match status" value="1"/>
</dbReference>
<evidence type="ECO:0000256" key="8">
    <source>
        <dbReference type="ARBA" id="ARBA00023027"/>
    </source>
</evidence>
<dbReference type="GO" id="GO:0005524">
    <property type="term" value="F:ATP binding"/>
    <property type="evidence" value="ECO:0007669"/>
    <property type="project" value="UniProtKB-UniRule"/>
</dbReference>
<dbReference type="EMBL" id="JARPUR010000001">
    <property type="protein sequence ID" value="KAK4886681.1"/>
    <property type="molecule type" value="Genomic_DNA"/>
</dbReference>
<evidence type="ECO:0000256" key="3">
    <source>
        <dbReference type="ARBA" id="ARBA00012743"/>
    </source>
</evidence>